<evidence type="ECO:0000313" key="3">
    <source>
        <dbReference type="Proteomes" id="UP000799757"/>
    </source>
</evidence>
<dbReference type="AlphaFoldDB" id="A0A6A6XD49"/>
<dbReference type="Proteomes" id="UP000799757">
    <property type="component" value="Unassembled WGS sequence"/>
</dbReference>
<organism evidence="2 3">
    <name type="scientific">Melanomma pulvis-pyrius CBS 109.77</name>
    <dbReference type="NCBI Taxonomy" id="1314802"/>
    <lineage>
        <taxon>Eukaryota</taxon>
        <taxon>Fungi</taxon>
        <taxon>Dikarya</taxon>
        <taxon>Ascomycota</taxon>
        <taxon>Pezizomycotina</taxon>
        <taxon>Dothideomycetes</taxon>
        <taxon>Pleosporomycetidae</taxon>
        <taxon>Pleosporales</taxon>
        <taxon>Melanommataceae</taxon>
        <taxon>Melanomma</taxon>
    </lineage>
</organism>
<name>A0A6A6XD49_9PLEO</name>
<protein>
    <submittedName>
        <fullName evidence="2">Uncharacterized protein</fullName>
    </submittedName>
</protein>
<evidence type="ECO:0000313" key="2">
    <source>
        <dbReference type="EMBL" id="KAF2794376.1"/>
    </source>
</evidence>
<sequence length="204" mass="22932">MPPPTTSHSPPPAPIQYRPTPPIVFAVVEVSSSRNTTIKTPFRLHFACRPPSDSSESSPPHNIPPNRVFNSWPEYKVGHDTPPYILNFGVESETDRTETGGIYARCIVSAWTETREEAQAYAETRREDVIKEKRETGEYVDVQRSGSWTGLPLKRLCLRGTGKYGILFTYWYVSDVQVKDAGTGKGEDETKISKVDKDEQNETP</sequence>
<feature type="compositionally biased region" description="Basic and acidic residues" evidence="1">
    <location>
        <begin position="185"/>
        <end position="204"/>
    </location>
</feature>
<proteinExistence type="predicted"/>
<accession>A0A6A6XD49</accession>
<feature type="region of interest" description="Disordered" evidence="1">
    <location>
        <begin position="181"/>
        <end position="204"/>
    </location>
</feature>
<keyword evidence="3" id="KW-1185">Reference proteome</keyword>
<evidence type="ECO:0000256" key="1">
    <source>
        <dbReference type="SAM" id="MobiDB-lite"/>
    </source>
</evidence>
<reference evidence="2" key="1">
    <citation type="journal article" date="2020" name="Stud. Mycol.">
        <title>101 Dothideomycetes genomes: a test case for predicting lifestyles and emergence of pathogens.</title>
        <authorList>
            <person name="Haridas S."/>
            <person name="Albert R."/>
            <person name="Binder M."/>
            <person name="Bloem J."/>
            <person name="Labutti K."/>
            <person name="Salamov A."/>
            <person name="Andreopoulos B."/>
            <person name="Baker S."/>
            <person name="Barry K."/>
            <person name="Bills G."/>
            <person name="Bluhm B."/>
            <person name="Cannon C."/>
            <person name="Castanera R."/>
            <person name="Culley D."/>
            <person name="Daum C."/>
            <person name="Ezra D."/>
            <person name="Gonzalez J."/>
            <person name="Henrissat B."/>
            <person name="Kuo A."/>
            <person name="Liang C."/>
            <person name="Lipzen A."/>
            <person name="Lutzoni F."/>
            <person name="Magnuson J."/>
            <person name="Mondo S."/>
            <person name="Nolan M."/>
            <person name="Ohm R."/>
            <person name="Pangilinan J."/>
            <person name="Park H.-J."/>
            <person name="Ramirez L."/>
            <person name="Alfaro M."/>
            <person name="Sun H."/>
            <person name="Tritt A."/>
            <person name="Yoshinaga Y."/>
            <person name="Zwiers L.-H."/>
            <person name="Turgeon B."/>
            <person name="Goodwin S."/>
            <person name="Spatafora J."/>
            <person name="Crous P."/>
            <person name="Grigoriev I."/>
        </authorList>
    </citation>
    <scope>NUCLEOTIDE SEQUENCE</scope>
    <source>
        <strain evidence="2">CBS 109.77</strain>
    </source>
</reference>
<gene>
    <name evidence="2" type="ORF">K505DRAFT_361144</name>
</gene>
<dbReference type="EMBL" id="MU001893">
    <property type="protein sequence ID" value="KAF2794376.1"/>
    <property type="molecule type" value="Genomic_DNA"/>
</dbReference>